<protein>
    <submittedName>
        <fullName evidence="1">Uncharacterized protein</fullName>
    </submittedName>
</protein>
<sequence length="73" mass="8167">MTVQAHTHLAFRSAASPQNQSTKVLLNIKPMNSPKRSKMVSQELNSKLIIKTIDNTSSIKINRVNSISTEELF</sequence>
<organism evidence="1 2">
    <name type="scientific">Echinicola rosea</name>
    <dbReference type="NCBI Taxonomy" id="1807691"/>
    <lineage>
        <taxon>Bacteria</taxon>
        <taxon>Pseudomonadati</taxon>
        <taxon>Bacteroidota</taxon>
        <taxon>Cytophagia</taxon>
        <taxon>Cytophagales</taxon>
        <taxon>Cyclobacteriaceae</taxon>
        <taxon>Echinicola</taxon>
    </lineage>
</organism>
<reference evidence="2" key="1">
    <citation type="journal article" date="2019" name="Int. J. Syst. Evol. Microbiol.">
        <title>The Global Catalogue of Microorganisms (GCM) 10K type strain sequencing project: providing services to taxonomists for standard genome sequencing and annotation.</title>
        <authorList>
            <consortium name="The Broad Institute Genomics Platform"/>
            <consortium name="The Broad Institute Genome Sequencing Center for Infectious Disease"/>
            <person name="Wu L."/>
            <person name="Ma J."/>
        </authorList>
    </citation>
    <scope>NUCLEOTIDE SEQUENCE [LARGE SCALE GENOMIC DNA]</scope>
    <source>
        <strain evidence="2">CGMCC 1.15407</strain>
    </source>
</reference>
<evidence type="ECO:0000313" key="1">
    <source>
        <dbReference type="EMBL" id="GGF17605.1"/>
    </source>
</evidence>
<dbReference type="EMBL" id="BMIU01000001">
    <property type="protein sequence ID" value="GGF17605.1"/>
    <property type="molecule type" value="Genomic_DNA"/>
</dbReference>
<gene>
    <name evidence="1" type="ORF">GCM10011339_01900</name>
</gene>
<accession>A0ABQ1UFI0</accession>
<keyword evidence="2" id="KW-1185">Reference proteome</keyword>
<comment type="caution">
    <text evidence="1">The sequence shown here is derived from an EMBL/GenBank/DDBJ whole genome shotgun (WGS) entry which is preliminary data.</text>
</comment>
<evidence type="ECO:0000313" key="2">
    <source>
        <dbReference type="Proteomes" id="UP000647339"/>
    </source>
</evidence>
<name>A0ABQ1UFI0_9BACT</name>
<proteinExistence type="predicted"/>
<dbReference type="Proteomes" id="UP000647339">
    <property type="component" value="Unassembled WGS sequence"/>
</dbReference>